<keyword evidence="2" id="KW-0813">Transport</keyword>
<dbReference type="Proteomes" id="UP000070444">
    <property type="component" value="Unassembled WGS sequence"/>
</dbReference>
<feature type="transmembrane region" description="Helical" evidence="6">
    <location>
        <begin position="358"/>
        <end position="378"/>
    </location>
</feature>
<feature type="transmembrane region" description="Helical" evidence="6">
    <location>
        <begin position="195"/>
        <end position="217"/>
    </location>
</feature>
<evidence type="ECO:0000256" key="2">
    <source>
        <dbReference type="ARBA" id="ARBA00022448"/>
    </source>
</evidence>
<proteinExistence type="predicted"/>
<feature type="transmembrane region" description="Helical" evidence="6">
    <location>
        <begin position="331"/>
        <end position="352"/>
    </location>
</feature>
<dbReference type="Gene3D" id="1.20.1250.20">
    <property type="entry name" value="MFS general substrate transporter like domains"/>
    <property type="match status" value="1"/>
</dbReference>
<evidence type="ECO:0000313" key="7">
    <source>
        <dbReference type="EMBL" id="KXN68533.1"/>
    </source>
</evidence>
<dbReference type="GO" id="GO:0022857">
    <property type="term" value="F:transmembrane transporter activity"/>
    <property type="evidence" value="ECO:0007669"/>
    <property type="project" value="InterPro"/>
</dbReference>
<dbReference type="OrthoDB" id="419616at2759"/>
<keyword evidence="3 6" id="KW-0812">Transmembrane</keyword>
<name>A0A137P0D0_CONC2</name>
<evidence type="ECO:0000313" key="8">
    <source>
        <dbReference type="Proteomes" id="UP000070444"/>
    </source>
</evidence>
<evidence type="ECO:0000256" key="6">
    <source>
        <dbReference type="SAM" id="Phobius"/>
    </source>
</evidence>
<feature type="transmembrane region" description="Helical" evidence="6">
    <location>
        <begin position="72"/>
        <end position="91"/>
    </location>
</feature>
<protein>
    <submittedName>
        <fullName evidence="7">MFS general substrate transporter</fullName>
    </submittedName>
</protein>
<keyword evidence="5 6" id="KW-0472">Membrane</keyword>
<evidence type="ECO:0000256" key="4">
    <source>
        <dbReference type="ARBA" id="ARBA00022989"/>
    </source>
</evidence>
<accession>A0A137P0D0</accession>
<dbReference type="InterPro" id="IPR011701">
    <property type="entry name" value="MFS"/>
</dbReference>
<reference evidence="7 8" key="1">
    <citation type="journal article" date="2015" name="Genome Biol. Evol.">
        <title>Phylogenomic analyses indicate that early fungi evolved digesting cell walls of algal ancestors of land plants.</title>
        <authorList>
            <person name="Chang Y."/>
            <person name="Wang S."/>
            <person name="Sekimoto S."/>
            <person name="Aerts A.L."/>
            <person name="Choi C."/>
            <person name="Clum A."/>
            <person name="LaButti K.M."/>
            <person name="Lindquist E.A."/>
            <person name="Yee Ngan C."/>
            <person name="Ohm R.A."/>
            <person name="Salamov A.A."/>
            <person name="Grigoriev I.V."/>
            <person name="Spatafora J.W."/>
            <person name="Berbee M.L."/>
        </authorList>
    </citation>
    <scope>NUCLEOTIDE SEQUENCE [LARGE SCALE GENOMIC DNA]</scope>
    <source>
        <strain evidence="7 8">NRRL 28638</strain>
    </source>
</reference>
<dbReference type="PANTHER" id="PTHR23504:SF15">
    <property type="entry name" value="MAJOR FACILITATOR SUPERFAMILY (MFS) PROFILE DOMAIN-CONTAINING PROTEIN"/>
    <property type="match status" value="1"/>
</dbReference>
<feature type="transmembrane region" description="Helical" evidence="6">
    <location>
        <begin position="156"/>
        <end position="183"/>
    </location>
</feature>
<gene>
    <name evidence="7" type="ORF">CONCODRAFT_86419</name>
</gene>
<feature type="transmembrane region" description="Helical" evidence="6">
    <location>
        <begin position="300"/>
        <end position="319"/>
    </location>
</feature>
<feature type="transmembrane region" description="Helical" evidence="6">
    <location>
        <begin position="435"/>
        <end position="453"/>
    </location>
</feature>
<organism evidence="7 8">
    <name type="scientific">Conidiobolus coronatus (strain ATCC 28846 / CBS 209.66 / NRRL 28638)</name>
    <name type="common">Delacroixia coronata</name>
    <dbReference type="NCBI Taxonomy" id="796925"/>
    <lineage>
        <taxon>Eukaryota</taxon>
        <taxon>Fungi</taxon>
        <taxon>Fungi incertae sedis</taxon>
        <taxon>Zoopagomycota</taxon>
        <taxon>Entomophthoromycotina</taxon>
        <taxon>Entomophthoromycetes</taxon>
        <taxon>Entomophthorales</taxon>
        <taxon>Ancylistaceae</taxon>
        <taxon>Conidiobolus</taxon>
    </lineage>
</organism>
<dbReference type="InterPro" id="IPR036259">
    <property type="entry name" value="MFS_trans_sf"/>
</dbReference>
<evidence type="ECO:0000256" key="5">
    <source>
        <dbReference type="ARBA" id="ARBA00023136"/>
    </source>
</evidence>
<dbReference type="GO" id="GO:0016020">
    <property type="term" value="C:membrane"/>
    <property type="evidence" value="ECO:0007669"/>
    <property type="project" value="UniProtKB-SubCell"/>
</dbReference>
<feature type="transmembrane region" description="Helical" evidence="6">
    <location>
        <begin position="261"/>
        <end position="280"/>
    </location>
</feature>
<dbReference type="SUPFAM" id="SSF103473">
    <property type="entry name" value="MFS general substrate transporter"/>
    <property type="match status" value="1"/>
</dbReference>
<evidence type="ECO:0000256" key="3">
    <source>
        <dbReference type="ARBA" id="ARBA00022692"/>
    </source>
</evidence>
<dbReference type="PANTHER" id="PTHR23504">
    <property type="entry name" value="MAJOR FACILITATOR SUPERFAMILY DOMAIN-CONTAINING PROTEIN 10"/>
    <property type="match status" value="1"/>
</dbReference>
<dbReference type="Pfam" id="PF07690">
    <property type="entry name" value="MFS_1"/>
    <property type="match status" value="1"/>
</dbReference>
<keyword evidence="4 6" id="KW-1133">Transmembrane helix</keyword>
<comment type="subcellular location">
    <subcellularLocation>
        <location evidence="1">Membrane</location>
        <topology evidence="1">Multi-pass membrane protein</topology>
    </subcellularLocation>
</comment>
<dbReference type="AlphaFoldDB" id="A0A137P0D0"/>
<keyword evidence="8" id="KW-1185">Reference proteome</keyword>
<dbReference type="EMBL" id="KQ964571">
    <property type="protein sequence ID" value="KXN68533.1"/>
    <property type="molecule type" value="Genomic_DNA"/>
</dbReference>
<feature type="transmembrane region" description="Helical" evidence="6">
    <location>
        <begin position="122"/>
        <end position="144"/>
    </location>
</feature>
<evidence type="ECO:0000256" key="1">
    <source>
        <dbReference type="ARBA" id="ARBA00004141"/>
    </source>
</evidence>
<feature type="transmembrane region" description="Helical" evidence="6">
    <location>
        <begin position="385"/>
        <end position="407"/>
    </location>
</feature>
<feature type="transmembrane region" description="Helical" evidence="6">
    <location>
        <begin position="98"/>
        <end position="116"/>
    </location>
</feature>
<sequence>MSTQLTENTPLIVNEGGIRLLRVAEDHKRQVRVIYLIHFLSTISTSIFAFTLDNFIRLNRDPNKEIGINYRVQNFFIIGQILLSIVWGFYSDKIGRKTVLNICLLGSTLTTFLFGFSKSIGYATFISFLAGAFSCIYIIIKTMFGESINKSNRPLSFIYLIVIGSVAPIIGMLILAIAFSLIYTSNPPDQAKFPFLIACLIASIINIVTFILSHLYLNETLGNNVNLEENDNAISSTDNSNTLSESEFYTIFGLSISKDSILIMTGFPLIAFIFSGFWNIFIYWSSNEVSKGGLNLKLDQVINCLNVSSIISLVALLLYSSINKRLGSLKLYRNFFLPTAVVSIISSMTTLVAQAGNVPAVMTLLLFVFSAVEVFYYFQDISLNLLLIESSGSAGNLGTLFGVSNALEKTFSLILPSLFRSVYKFSTESGLPFPFNYNLIWVILTTTAVIGYWSSSKIKTK</sequence>
<feature type="transmembrane region" description="Helical" evidence="6">
    <location>
        <begin position="33"/>
        <end position="52"/>
    </location>
</feature>